<name>A0ABS3UY46_9ACTN</name>
<dbReference type="EMBL" id="JAGFNS010000040">
    <property type="protein sequence ID" value="MBO3743484.1"/>
    <property type="molecule type" value="Genomic_DNA"/>
</dbReference>
<accession>A0ABS3UY46</accession>
<keyword evidence="2" id="KW-1185">Reference proteome</keyword>
<comment type="caution">
    <text evidence="1">The sequence shown here is derived from an EMBL/GenBank/DDBJ whole genome shotgun (WGS) entry which is preliminary data.</text>
</comment>
<protein>
    <submittedName>
        <fullName evidence="1">Uncharacterized protein</fullName>
    </submittedName>
</protein>
<evidence type="ECO:0000313" key="1">
    <source>
        <dbReference type="EMBL" id="MBO3743484.1"/>
    </source>
</evidence>
<gene>
    <name evidence="1" type="ORF">J5X75_38900</name>
</gene>
<dbReference type="RefSeq" id="WP_208472736.1">
    <property type="nucleotide sequence ID" value="NZ_JAGFNS010000040.1"/>
</dbReference>
<reference evidence="1 2" key="1">
    <citation type="submission" date="2021-03" db="EMBL/GenBank/DDBJ databases">
        <title>Actinoplanes flavus sp. nov., a novel actinomycete isolated from Coconut Palm rhizosphere soil.</title>
        <authorList>
            <person name="Luo X."/>
        </authorList>
    </citation>
    <scope>NUCLEOTIDE SEQUENCE [LARGE SCALE GENOMIC DNA]</scope>
    <source>
        <strain evidence="1 2">NEAU-H7</strain>
    </source>
</reference>
<organism evidence="1 2">
    <name type="scientific">Actinoplanes flavus</name>
    <dbReference type="NCBI Taxonomy" id="2820290"/>
    <lineage>
        <taxon>Bacteria</taxon>
        <taxon>Bacillati</taxon>
        <taxon>Actinomycetota</taxon>
        <taxon>Actinomycetes</taxon>
        <taxon>Micromonosporales</taxon>
        <taxon>Micromonosporaceae</taxon>
        <taxon>Actinoplanes</taxon>
    </lineage>
</organism>
<evidence type="ECO:0000313" key="2">
    <source>
        <dbReference type="Proteomes" id="UP000679690"/>
    </source>
</evidence>
<dbReference type="Proteomes" id="UP000679690">
    <property type="component" value="Unassembled WGS sequence"/>
</dbReference>
<proteinExistence type="predicted"/>
<sequence length="94" mass="10222">MTAVLTAARAEALFTTALATGSRPAYEVVDEAIRVAVRAHGGVRGCAADVAAEYGDHPELAVPRMRWALSVVELLYPARRPRPERPQQRWALVA</sequence>